<dbReference type="Pfam" id="PF00111">
    <property type="entry name" value="Fer2"/>
    <property type="match status" value="1"/>
</dbReference>
<comment type="cofactor">
    <cofactor evidence="8">
        <name>[2Fe-2S] cluster</name>
        <dbReference type="ChEBI" id="CHEBI:190135"/>
    </cofactor>
</comment>
<feature type="domain" description="2Fe-2S ferredoxin-type" evidence="9">
    <location>
        <begin position="3"/>
        <end position="103"/>
    </location>
</feature>
<keyword evidence="5" id="KW-0249">Electron transport</keyword>
<dbReference type="KEGG" id="halu:HUG12_12290"/>
<evidence type="ECO:0000256" key="7">
    <source>
        <dbReference type="ARBA" id="ARBA00023014"/>
    </source>
</evidence>
<proteinExistence type="inferred from homology"/>
<dbReference type="AlphaFoldDB" id="A0A7D5QKX9"/>
<dbReference type="RefSeq" id="WP_179269050.1">
    <property type="nucleotide sequence ID" value="NZ_CP058579.1"/>
</dbReference>
<accession>A0A7D5QKX9</accession>
<dbReference type="Proteomes" id="UP000509626">
    <property type="component" value="Chromosome"/>
</dbReference>
<keyword evidence="6" id="KW-0408">Iron</keyword>
<keyword evidence="11" id="KW-1185">Reference proteome</keyword>
<dbReference type="SUPFAM" id="SSF54292">
    <property type="entry name" value="2Fe-2S ferredoxin-like"/>
    <property type="match status" value="1"/>
</dbReference>
<dbReference type="PROSITE" id="PS00197">
    <property type="entry name" value="2FE2S_FER_1"/>
    <property type="match status" value="1"/>
</dbReference>
<dbReference type="InterPro" id="IPR006058">
    <property type="entry name" value="2Fe2S_fd_BS"/>
</dbReference>
<gene>
    <name evidence="10" type="ORF">HUG12_12290</name>
</gene>
<evidence type="ECO:0000259" key="9">
    <source>
        <dbReference type="PROSITE" id="PS51085"/>
    </source>
</evidence>
<sequence length="123" mass="13340">MTHTVELVVPEDADVEGAESGTTVALEVAEDQSVLGAARDAGVWLPADCQRGWCTTCAGKLLEGELDHSRARRYFEADEEEGFALLCTALPRSDCRVEVAAHGELLRHRADHDRPPGNAKLND</sequence>
<name>A0A7D5QKX9_9EURY</name>
<evidence type="ECO:0000256" key="2">
    <source>
        <dbReference type="ARBA" id="ARBA00022448"/>
    </source>
</evidence>
<dbReference type="GeneID" id="56038251"/>
<keyword evidence="3" id="KW-0001">2Fe-2S</keyword>
<comment type="similarity">
    <text evidence="1">Belongs to the 2Fe2S plant-type ferredoxin family.</text>
</comment>
<reference evidence="10 11" key="1">
    <citation type="submission" date="2020-06" db="EMBL/GenBank/DDBJ databases">
        <title>NJ-3-1, isolated from saline soil.</title>
        <authorList>
            <person name="Cui H.L."/>
            <person name="Shi X."/>
        </authorList>
    </citation>
    <scope>NUCLEOTIDE SEQUENCE [LARGE SCALE GENOMIC DNA]</scope>
    <source>
        <strain evidence="10 11">NJ-3-1</strain>
    </source>
</reference>
<dbReference type="GO" id="GO:0046872">
    <property type="term" value="F:metal ion binding"/>
    <property type="evidence" value="ECO:0007669"/>
    <property type="project" value="UniProtKB-KW"/>
</dbReference>
<keyword evidence="4" id="KW-0479">Metal-binding</keyword>
<evidence type="ECO:0000256" key="3">
    <source>
        <dbReference type="ARBA" id="ARBA00022714"/>
    </source>
</evidence>
<evidence type="ECO:0000256" key="1">
    <source>
        <dbReference type="ARBA" id="ARBA00007874"/>
    </source>
</evidence>
<dbReference type="PROSITE" id="PS51085">
    <property type="entry name" value="2FE2S_FER_2"/>
    <property type="match status" value="1"/>
</dbReference>
<evidence type="ECO:0000256" key="5">
    <source>
        <dbReference type="ARBA" id="ARBA00022982"/>
    </source>
</evidence>
<evidence type="ECO:0000256" key="6">
    <source>
        <dbReference type="ARBA" id="ARBA00023004"/>
    </source>
</evidence>
<dbReference type="InterPro" id="IPR036010">
    <property type="entry name" value="2Fe-2S_ferredoxin-like_sf"/>
</dbReference>
<evidence type="ECO:0000313" key="11">
    <source>
        <dbReference type="Proteomes" id="UP000509626"/>
    </source>
</evidence>
<dbReference type="InterPro" id="IPR012675">
    <property type="entry name" value="Beta-grasp_dom_sf"/>
</dbReference>
<keyword evidence="7" id="KW-0411">Iron-sulfur</keyword>
<dbReference type="InterPro" id="IPR001041">
    <property type="entry name" value="2Fe-2S_ferredoxin-type"/>
</dbReference>
<protein>
    <submittedName>
        <fullName evidence="10">2Fe-2S iron-sulfur cluster binding domain-containing protein</fullName>
    </submittedName>
</protein>
<dbReference type="CDD" id="cd00207">
    <property type="entry name" value="fer2"/>
    <property type="match status" value="1"/>
</dbReference>
<organism evidence="10 11">
    <name type="scientific">Halorarum salinum</name>
    <dbReference type="NCBI Taxonomy" id="2743089"/>
    <lineage>
        <taxon>Archaea</taxon>
        <taxon>Methanobacteriati</taxon>
        <taxon>Methanobacteriota</taxon>
        <taxon>Stenosarchaea group</taxon>
        <taxon>Halobacteria</taxon>
        <taxon>Halobacteriales</taxon>
        <taxon>Haloferacaceae</taxon>
        <taxon>Halorarum</taxon>
    </lineage>
</organism>
<dbReference type="PANTHER" id="PTHR43112">
    <property type="entry name" value="FERREDOXIN"/>
    <property type="match status" value="1"/>
</dbReference>
<dbReference type="PANTHER" id="PTHR43112:SF3">
    <property type="entry name" value="FERREDOXIN-2, CHLOROPLASTIC"/>
    <property type="match status" value="1"/>
</dbReference>
<evidence type="ECO:0000256" key="4">
    <source>
        <dbReference type="ARBA" id="ARBA00022723"/>
    </source>
</evidence>
<dbReference type="GO" id="GO:0051537">
    <property type="term" value="F:2 iron, 2 sulfur cluster binding"/>
    <property type="evidence" value="ECO:0007669"/>
    <property type="project" value="UniProtKB-KW"/>
</dbReference>
<keyword evidence="2" id="KW-0813">Transport</keyword>
<dbReference type="Gene3D" id="3.10.20.30">
    <property type="match status" value="1"/>
</dbReference>
<dbReference type="EMBL" id="CP058579">
    <property type="protein sequence ID" value="QLG62465.1"/>
    <property type="molecule type" value="Genomic_DNA"/>
</dbReference>
<evidence type="ECO:0000256" key="8">
    <source>
        <dbReference type="ARBA" id="ARBA00034078"/>
    </source>
</evidence>
<evidence type="ECO:0000313" key="10">
    <source>
        <dbReference type="EMBL" id="QLG62465.1"/>
    </source>
</evidence>